<evidence type="ECO:0000256" key="3">
    <source>
        <dbReference type="PIRSR" id="PIRSR620019-1"/>
    </source>
</evidence>
<evidence type="ECO:0000259" key="5">
    <source>
        <dbReference type="Pfam" id="PF17836"/>
    </source>
</evidence>
<evidence type="ECO:0000256" key="4">
    <source>
        <dbReference type="PIRSR" id="PIRSR620019-2"/>
    </source>
</evidence>
<dbReference type="PANTHER" id="PTHR43300:SF7">
    <property type="entry name" value="UDP-N-ACETYLBACILLOSAMINE N-ACETYLTRANSFERASE"/>
    <property type="match status" value="1"/>
</dbReference>
<dbReference type="InterPro" id="IPR041561">
    <property type="entry name" value="PglD_N"/>
</dbReference>
<keyword evidence="1" id="KW-0808">Transferase</keyword>
<gene>
    <name evidence="6" type="ORF">E6H01_00695</name>
</gene>
<dbReference type="Proteomes" id="UP000319353">
    <property type="component" value="Unassembled WGS sequence"/>
</dbReference>
<feature type="domain" description="PglD N-terminal" evidence="5">
    <location>
        <begin position="6"/>
        <end position="71"/>
    </location>
</feature>
<dbReference type="InterPro" id="IPR011004">
    <property type="entry name" value="Trimer_LpxA-like_sf"/>
</dbReference>
<comment type="caution">
    <text evidence="6">The sequence shown here is derived from an EMBL/GenBank/DDBJ whole genome shotgun (WGS) entry which is preliminary data.</text>
</comment>
<reference evidence="6 7" key="1">
    <citation type="journal article" date="2019" name="Nat. Microbiol.">
        <title>Mediterranean grassland soil C-N compound turnover is dependent on rainfall and depth, and is mediated by genomically divergent microorganisms.</title>
        <authorList>
            <person name="Diamond S."/>
            <person name="Andeer P.F."/>
            <person name="Li Z."/>
            <person name="Crits-Christoph A."/>
            <person name="Burstein D."/>
            <person name="Anantharaman K."/>
            <person name="Lane K.R."/>
            <person name="Thomas B.C."/>
            <person name="Pan C."/>
            <person name="Northen T.R."/>
            <person name="Banfield J.F."/>
        </authorList>
    </citation>
    <scope>NUCLEOTIDE SEQUENCE [LARGE SCALE GENOMIC DNA]</scope>
    <source>
        <strain evidence="6">NP_4</strain>
    </source>
</reference>
<dbReference type="SUPFAM" id="SSF51161">
    <property type="entry name" value="Trimeric LpxA-like enzymes"/>
    <property type="match status" value="1"/>
</dbReference>
<dbReference type="Gene3D" id="3.40.50.20">
    <property type="match status" value="1"/>
</dbReference>
<keyword evidence="2" id="KW-0677">Repeat</keyword>
<dbReference type="Gene3D" id="2.160.10.10">
    <property type="entry name" value="Hexapeptide repeat proteins"/>
    <property type="match status" value="1"/>
</dbReference>
<dbReference type="Pfam" id="PF17836">
    <property type="entry name" value="PglD_N"/>
    <property type="match status" value="1"/>
</dbReference>
<evidence type="ECO:0000313" key="6">
    <source>
        <dbReference type="EMBL" id="TMJ06751.1"/>
    </source>
</evidence>
<feature type="site" description="Increases basicity of active site His" evidence="3">
    <location>
        <position position="142"/>
    </location>
</feature>
<dbReference type="InterPro" id="IPR050179">
    <property type="entry name" value="Trans_hexapeptide_repeat"/>
</dbReference>
<dbReference type="PROSITE" id="PS00101">
    <property type="entry name" value="HEXAPEP_TRANSFERASES"/>
    <property type="match status" value="1"/>
</dbReference>
<dbReference type="InterPro" id="IPR020019">
    <property type="entry name" value="AcTrfase_PglD-like"/>
</dbReference>
<dbReference type="CDD" id="cd03360">
    <property type="entry name" value="LbH_AT_putative"/>
    <property type="match status" value="1"/>
</dbReference>
<dbReference type="AlphaFoldDB" id="A0A537LFF5"/>
<organism evidence="6 7">
    <name type="scientific">Candidatus Segetimicrobium genomatis</name>
    <dbReference type="NCBI Taxonomy" id="2569760"/>
    <lineage>
        <taxon>Bacteria</taxon>
        <taxon>Bacillati</taxon>
        <taxon>Candidatus Sysuimicrobiota</taxon>
        <taxon>Candidatus Sysuimicrobiia</taxon>
        <taxon>Candidatus Sysuimicrobiales</taxon>
        <taxon>Candidatus Segetimicrobiaceae</taxon>
        <taxon>Candidatus Segetimicrobium</taxon>
    </lineage>
</organism>
<protein>
    <recommendedName>
        <fullName evidence="5">PglD N-terminal domain-containing protein</fullName>
    </recommendedName>
</protein>
<name>A0A537LFF5_9BACT</name>
<feature type="binding site" evidence="4">
    <location>
        <position position="71"/>
    </location>
    <ligand>
        <name>substrate</name>
    </ligand>
</feature>
<dbReference type="PANTHER" id="PTHR43300">
    <property type="entry name" value="ACETYLTRANSFERASE"/>
    <property type="match status" value="1"/>
</dbReference>
<feature type="active site" description="Proton acceptor" evidence="3">
    <location>
        <position position="141"/>
    </location>
</feature>
<accession>A0A537LFF5</accession>
<evidence type="ECO:0000256" key="2">
    <source>
        <dbReference type="ARBA" id="ARBA00022737"/>
    </source>
</evidence>
<evidence type="ECO:0000313" key="7">
    <source>
        <dbReference type="Proteomes" id="UP000319353"/>
    </source>
</evidence>
<evidence type="ECO:0000256" key="1">
    <source>
        <dbReference type="ARBA" id="ARBA00022679"/>
    </source>
</evidence>
<sequence>MSRRAVILIGGGEYARVVADALRSNPDAFELIGFVDPSPDGGMASRLRAPHLGDDSALVRYPDALAVLAFGSLRPTSARCETVARLTSTVGGWATVVHRDARVAPDVAVGEGTVVESGAVVQVGARIGVHCVISASAGVGHDVAIGDYAQVGGLVGGGASVGARAFVGLGALIRDHCTVGADAFVGMGAIVVRDVASGTQVLPGGIGIQGPRQWKTS</sequence>
<dbReference type="EMBL" id="VBAL01000009">
    <property type="protein sequence ID" value="TMJ06751.1"/>
    <property type="molecule type" value="Genomic_DNA"/>
</dbReference>
<dbReference type="GO" id="GO:0016740">
    <property type="term" value="F:transferase activity"/>
    <property type="evidence" value="ECO:0007669"/>
    <property type="project" value="UniProtKB-KW"/>
</dbReference>
<proteinExistence type="predicted"/>
<dbReference type="InterPro" id="IPR018357">
    <property type="entry name" value="Hexapep_transf_CS"/>
</dbReference>